<keyword evidence="2" id="KW-1185">Reference proteome</keyword>
<dbReference type="RefSeq" id="WP_145075521.1">
    <property type="nucleotide sequence ID" value="NZ_JACIIY010000038.1"/>
</dbReference>
<organism evidence="1 2">
    <name type="scientific">Sphingobium wenxiniae (strain DSM 21828 / CGMCC 1.7748 / JZ-1)</name>
    <dbReference type="NCBI Taxonomy" id="595605"/>
    <lineage>
        <taxon>Bacteria</taxon>
        <taxon>Pseudomonadati</taxon>
        <taxon>Pseudomonadota</taxon>
        <taxon>Alphaproteobacteria</taxon>
        <taxon>Sphingomonadales</taxon>
        <taxon>Sphingomonadaceae</taxon>
        <taxon>Sphingobium</taxon>
    </lineage>
</organism>
<sequence length="224" mass="24779">MSNCYTHSCFVLHITDAECGLLREAIALAQFIEDQPDAEAIIQHWLGLSEAFRTIFPPTGEEVVSGFLAIFPDCDFPTFGTDFAFEEQDDGTVRVFATADQFEPDAVAVLLHRTITQSLPVAATWSYDSDRHLPDAFGGGGFMIDAAGIHWIETNKVHDTLHFAPKLVIAMRDPEEGLLFWNSKDGFGTLDTADVFTERQARSTDLPIADDQPEWLALPACLLV</sequence>
<dbReference type="EMBL" id="VLKK01000023">
    <property type="protein sequence ID" value="TWH90213.1"/>
    <property type="molecule type" value="Genomic_DNA"/>
</dbReference>
<comment type="caution">
    <text evidence="1">The sequence shown here is derived from an EMBL/GenBank/DDBJ whole genome shotgun (WGS) entry which is preliminary data.</text>
</comment>
<name>A0A562K4Q3_SPHWJ</name>
<gene>
    <name evidence="1" type="ORF">IQ35_03607</name>
</gene>
<reference evidence="1 2" key="1">
    <citation type="journal article" date="2015" name="Stand. Genomic Sci.">
        <title>Genomic Encyclopedia of Bacterial and Archaeal Type Strains, Phase III: the genomes of soil and plant-associated and newly described type strains.</title>
        <authorList>
            <person name="Whitman W.B."/>
            <person name="Woyke T."/>
            <person name="Klenk H.P."/>
            <person name="Zhou Y."/>
            <person name="Lilburn T.G."/>
            <person name="Beck B.J."/>
            <person name="De Vos P."/>
            <person name="Vandamme P."/>
            <person name="Eisen J.A."/>
            <person name="Garrity G."/>
            <person name="Hugenholtz P."/>
            <person name="Kyrpides N.C."/>
        </authorList>
    </citation>
    <scope>NUCLEOTIDE SEQUENCE [LARGE SCALE GENOMIC DNA]</scope>
    <source>
        <strain evidence="1 2">CGMCC 1.7748</strain>
    </source>
</reference>
<accession>A0A562K4Q3</accession>
<protein>
    <submittedName>
        <fullName evidence="1">Uncharacterized protein</fullName>
    </submittedName>
</protein>
<evidence type="ECO:0000313" key="1">
    <source>
        <dbReference type="EMBL" id="TWH90213.1"/>
    </source>
</evidence>
<evidence type="ECO:0000313" key="2">
    <source>
        <dbReference type="Proteomes" id="UP000316624"/>
    </source>
</evidence>
<dbReference type="AlphaFoldDB" id="A0A562K4Q3"/>
<proteinExistence type="predicted"/>
<dbReference type="Proteomes" id="UP000316624">
    <property type="component" value="Unassembled WGS sequence"/>
</dbReference>